<dbReference type="EMBL" id="JAGRRH010000005">
    <property type="protein sequence ID" value="KAG7370326.1"/>
    <property type="molecule type" value="Genomic_DNA"/>
</dbReference>
<dbReference type="Proteomes" id="UP000693970">
    <property type="component" value="Unassembled WGS sequence"/>
</dbReference>
<reference evidence="2" key="2">
    <citation type="submission" date="2021-04" db="EMBL/GenBank/DDBJ databases">
        <authorList>
            <person name="Podell S."/>
        </authorList>
    </citation>
    <scope>NUCLEOTIDE SEQUENCE</scope>
    <source>
        <strain evidence="2">Hildebrandi</strain>
    </source>
</reference>
<feature type="region of interest" description="Disordered" evidence="1">
    <location>
        <begin position="167"/>
        <end position="186"/>
    </location>
</feature>
<gene>
    <name evidence="2" type="ORF">IV203_028072</name>
</gene>
<evidence type="ECO:0000313" key="3">
    <source>
        <dbReference type="Proteomes" id="UP000693970"/>
    </source>
</evidence>
<evidence type="ECO:0000256" key="1">
    <source>
        <dbReference type="SAM" id="MobiDB-lite"/>
    </source>
</evidence>
<sequence>MIYCNEIEQTLFAPLPQFLRKDNEGKFFIYQLDGDDADNQKTSDETSSHPMYHSPTQDDNVSTSYWLLAREAYSKAKDISQKSSNGGQIKALFSRSDSPPCNSRILSPTTSATNRITSPMSLSWLLRPNHSKPNLRKHSCSCFFFQSKQRPKPSNHRIDRRELYNHLSESKSDSGSLSDNSEHHSPAWKRYKEENTILNSTMSPICSTCPPNNKTARPVLCFLSSPLLET</sequence>
<feature type="compositionally biased region" description="Polar residues" evidence="1">
    <location>
        <begin position="95"/>
        <end position="114"/>
    </location>
</feature>
<feature type="region of interest" description="Disordered" evidence="1">
    <location>
        <begin position="90"/>
        <end position="114"/>
    </location>
</feature>
<feature type="region of interest" description="Disordered" evidence="1">
    <location>
        <begin position="38"/>
        <end position="57"/>
    </location>
</feature>
<organism evidence="2 3">
    <name type="scientific">Nitzschia inconspicua</name>
    <dbReference type="NCBI Taxonomy" id="303405"/>
    <lineage>
        <taxon>Eukaryota</taxon>
        <taxon>Sar</taxon>
        <taxon>Stramenopiles</taxon>
        <taxon>Ochrophyta</taxon>
        <taxon>Bacillariophyta</taxon>
        <taxon>Bacillariophyceae</taxon>
        <taxon>Bacillariophycidae</taxon>
        <taxon>Bacillariales</taxon>
        <taxon>Bacillariaceae</taxon>
        <taxon>Nitzschia</taxon>
    </lineage>
</organism>
<name>A0A9K3M015_9STRA</name>
<protein>
    <submittedName>
        <fullName evidence="2">Uncharacterized protein</fullName>
    </submittedName>
</protein>
<comment type="caution">
    <text evidence="2">The sequence shown here is derived from an EMBL/GenBank/DDBJ whole genome shotgun (WGS) entry which is preliminary data.</text>
</comment>
<feature type="compositionally biased region" description="Basic and acidic residues" evidence="1">
    <location>
        <begin position="38"/>
        <end position="47"/>
    </location>
</feature>
<keyword evidence="3" id="KW-1185">Reference proteome</keyword>
<proteinExistence type="predicted"/>
<reference evidence="2" key="1">
    <citation type="journal article" date="2021" name="Sci. Rep.">
        <title>Diploid genomic architecture of Nitzschia inconspicua, an elite biomass production diatom.</title>
        <authorList>
            <person name="Oliver A."/>
            <person name="Podell S."/>
            <person name="Pinowska A."/>
            <person name="Traller J.C."/>
            <person name="Smith S.R."/>
            <person name="McClure R."/>
            <person name="Beliaev A."/>
            <person name="Bohutskyi P."/>
            <person name="Hill E.A."/>
            <person name="Rabines A."/>
            <person name="Zheng H."/>
            <person name="Allen L.Z."/>
            <person name="Kuo A."/>
            <person name="Grigoriev I.V."/>
            <person name="Allen A.E."/>
            <person name="Hazlebeck D."/>
            <person name="Allen E.E."/>
        </authorList>
    </citation>
    <scope>NUCLEOTIDE SEQUENCE</scope>
    <source>
        <strain evidence="2">Hildebrandi</strain>
    </source>
</reference>
<accession>A0A9K3M015</accession>
<dbReference type="AlphaFoldDB" id="A0A9K3M015"/>
<evidence type="ECO:0000313" key="2">
    <source>
        <dbReference type="EMBL" id="KAG7370326.1"/>
    </source>
</evidence>